<feature type="binding site" evidence="14">
    <location>
        <position position="22"/>
    </location>
    <ligand>
        <name>Na(+)</name>
        <dbReference type="ChEBI" id="CHEBI:29101"/>
        <label>1</label>
    </ligand>
</feature>
<evidence type="ECO:0000313" key="17">
    <source>
        <dbReference type="Proteomes" id="UP000728032"/>
    </source>
</evidence>
<evidence type="ECO:0000256" key="12">
    <source>
        <dbReference type="ARBA" id="ARBA00023157"/>
    </source>
</evidence>
<gene>
    <name evidence="16" type="ORF">ONB1V03_LOCUS18250</name>
</gene>
<reference evidence="16" key="1">
    <citation type="submission" date="2020-11" db="EMBL/GenBank/DDBJ databases">
        <authorList>
            <person name="Tran Van P."/>
        </authorList>
    </citation>
    <scope>NUCLEOTIDE SEQUENCE</scope>
</reference>
<evidence type="ECO:0000256" key="8">
    <source>
        <dbReference type="ARBA" id="ARBA00022847"/>
    </source>
</evidence>
<feature type="transmembrane region" description="Helical" evidence="15">
    <location>
        <begin position="47"/>
        <end position="72"/>
    </location>
</feature>
<evidence type="ECO:0000256" key="1">
    <source>
        <dbReference type="ARBA" id="ARBA00004651"/>
    </source>
</evidence>
<keyword evidence="6 14" id="KW-0479">Metal-binding</keyword>
<keyword evidence="5 15" id="KW-0812">Transmembrane</keyword>
<keyword evidence="11 15" id="KW-0472">Membrane</keyword>
<evidence type="ECO:0000256" key="7">
    <source>
        <dbReference type="ARBA" id="ARBA00022775"/>
    </source>
</evidence>
<dbReference type="GO" id="GO:0046872">
    <property type="term" value="F:metal ion binding"/>
    <property type="evidence" value="ECO:0007669"/>
    <property type="project" value="UniProtKB-KW"/>
</dbReference>
<dbReference type="InterPro" id="IPR000175">
    <property type="entry name" value="Na/ntran_symport"/>
</dbReference>
<evidence type="ECO:0000256" key="4">
    <source>
        <dbReference type="ARBA" id="ARBA00022475"/>
    </source>
</evidence>
<dbReference type="PANTHER" id="PTHR11616:SF320">
    <property type="entry name" value="SODIUM-DEPENDENT NORADRENALINE TRANSPORTER"/>
    <property type="match status" value="1"/>
</dbReference>
<evidence type="ECO:0000256" key="5">
    <source>
        <dbReference type="ARBA" id="ARBA00022692"/>
    </source>
</evidence>
<dbReference type="EMBL" id="OC939460">
    <property type="protein sequence ID" value="CAD7661690.1"/>
    <property type="molecule type" value="Genomic_DNA"/>
</dbReference>
<keyword evidence="4" id="KW-1003">Cell membrane</keyword>
<feature type="transmembrane region" description="Helical" evidence="15">
    <location>
        <begin position="6"/>
        <end position="26"/>
    </location>
</feature>
<dbReference type="Proteomes" id="UP000728032">
    <property type="component" value="Unassembled WGS sequence"/>
</dbReference>
<evidence type="ECO:0000256" key="2">
    <source>
        <dbReference type="ARBA" id="ARBA00006459"/>
    </source>
</evidence>
<dbReference type="GO" id="GO:0051583">
    <property type="term" value="P:dopamine uptake involved in synaptic transmission"/>
    <property type="evidence" value="ECO:0007669"/>
    <property type="project" value="TreeGrafter"/>
</dbReference>
<dbReference type="PRINTS" id="PR00176">
    <property type="entry name" value="NANEUSMPORT"/>
</dbReference>
<evidence type="ECO:0000256" key="11">
    <source>
        <dbReference type="ARBA" id="ARBA00023136"/>
    </source>
</evidence>
<evidence type="ECO:0000256" key="14">
    <source>
        <dbReference type="PIRSR" id="PIRSR600175-1"/>
    </source>
</evidence>
<organism evidence="16">
    <name type="scientific">Oppiella nova</name>
    <dbReference type="NCBI Taxonomy" id="334625"/>
    <lineage>
        <taxon>Eukaryota</taxon>
        <taxon>Metazoa</taxon>
        <taxon>Ecdysozoa</taxon>
        <taxon>Arthropoda</taxon>
        <taxon>Chelicerata</taxon>
        <taxon>Arachnida</taxon>
        <taxon>Acari</taxon>
        <taxon>Acariformes</taxon>
        <taxon>Sarcoptiformes</taxon>
        <taxon>Oribatida</taxon>
        <taxon>Brachypylina</taxon>
        <taxon>Oppioidea</taxon>
        <taxon>Oppiidae</taxon>
        <taxon>Oppiella</taxon>
    </lineage>
</organism>
<dbReference type="GO" id="GO:0006865">
    <property type="term" value="P:amino acid transport"/>
    <property type="evidence" value="ECO:0007669"/>
    <property type="project" value="TreeGrafter"/>
</dbReference>
<dbReference type="GO" id="GO:0030424">
    <property type="term" value="C:axon"/>
    <property type="evidence" value="ECO:0007669"/>
    <property type="project" value="TreeGrafter"/>
</dbReference>
<accession>A0A7R9MM99</accession>
<feature type="transmembrane region" description="Helical" evidence="15">
    <location>
        <begin position="122"/>
        <end position="141"/>
    </location>
</feature>
<dbReference type="AlphaFoldDB" id="A0A7R9MM99"/>
<dbReference type="OrthoDB" id="6417179at2759"/>
<keyword evidence="9 15" id="KW-1133">Transmembrane helix</keyword>
<keyword evidence="8" id="KW-0769">Symport</keyword>
<evidence type="ECO:0000256" key="9">
    <source>
        <dbReference type="ARBA" id="ARBA00022989"/>
    </source>
</evidence>
<comment type="similarity">
    <text evidence="2">Belongs to the sodium:neurotransmitter symporter (SNF) (TC 2.A.22) family.</text>
</comment>
<feature type="transmembrane region" description="Helical" evidence="15">
    <location>
        <begin position="153"/>
        <end position="178"/>
    </location>
</feature>
<sequence length="183" mass="20794">MPGGPVWSVIFFLMLLTLGLDSSFGGSEAIITALSDEYPIIKRNREWFVAILFSLYFLVGLLSCTQGGAYVVNLLDRFAAGYSILFAVLFEAISVSWIYGVRRFSKDIKSMLGFEISIWWKFCWGFVAPFFIMFIIFYGLVNFEPLKYDQYEYPLWANVLGCCIAASSVICIPVMAVWQILKT</sequence>
<comment type="subcellular location">
    <subcellularLocation>
        <location evidence="1">Cell membrane</location>
        <topology evidence="1">Multi-pass membrane protein</topology>
    </subcellularLocation>
</comment>
<dbReference type="GO" id="GO:0042734">
    <property type="term" value="C:presynaptic membrane"/>
    <property type="evidence" value="ECO:0007669"/>
    <property type="project" value="TreeGrafter"/>
</dbReference>
<evidence type="ECO:0000256" key="10">
    <source>
        <dbReference type="ARBA" id="ARBA00023053"/>
    </source>
</evidence>
<keyword evidence="12" id="KW-1015">Disulfide bond</keyword>
<evidence type="ECO:0000256" key="3">
    <source>
        <dbReference type="ARBA" id="ARBA00022448"/>
    </source>
</evidence>
<name>A0A7R9MM99_9ACAR</name>
<feature type="transmembrane region" description="Helical" evidence="15">
    <location>
        <begin position="78"/>
        <end position="101"/>
    </location>
</feature>
<keyword evidence="7" id="KW-0532">Neurotransmitter transport</keyword>
<protein>
    <submittedName>
        <fullName evidence="16">Uncharacterized protein</fullName>
    </submittedName>
</protein>
<feature type="binding site" evidence="14">
    <location>
        <position position="18"/>
    </location>
    <ligand>
        <name>Na(+)</name>
        <dbReference type="ChEBI" id="CHEBI:29101"/>
        <label>1</label>
    </ligand>
</feature>
<keyword evidence="17" id="KW-1185">Reference proteome</keyword>
<evidence type="ECO:0000256" key="13">
    <source>
        <dbReference type="ARBA" id="ARBA00023180"/>
    </source>
</evidence>
<feature type="binding site" evidence="14">
    <location>
        <position position="21"/>
    </location>
    <ligand>
        <name>Na(+)</name>
        <dbReference type="ChEBI" id="CHEBI:29101"/>
        <label>1</label>
    </ligand>
</feature>
<proteinExistence type="inferred from homology"/>
<evidence type="ECO:0000256" key="15">
    <source>
        <dbReference type="SAM" id="Phobius"/>
    </source>
</evidence>
<dbReference type="InterPro" id="IPR037272">
    <property type="entry name" value="SNS_sf"/>
</dbReference>
<evidence type="ECO:0000313" key="16">
    <source>
        <dbReference type="EMBL" id="CAD7661690.1"/>
    </source>
</evidence>
<keyword evidence="3" id="KW-0813">Transport</keyword>
<evidence type="ECO:0000256" key="6">
    <source>
        <dbReference type="ARBA" id="ARBA00022723"/>
    </source>
</evidence>
<keyword evidence="13" id="KW-0325">Glycoprotein</keyword>
<feature type="non-terminal residue" evidence="16">
    <location>
        <position position="1"/>
    </location>
</feature>
<keyword evidence="10 14" id="KW-0915">Sodium</keyword>
<dbReference type="EMBL" id="CAJPVJ010024635">
    <property type="protein sequence ID" value="CAG2178826.1"/>
    <property type="molecule type" value="Genomic_DNA"/>
</dbReference>
<dbReference type="GO" id="GO:0005330">
    <property type="term" value="F:dopamine:sodium symporter activity"/>
    <property type="evidence" value="ECO:0007669"/>
    <property type="project" value="TreeGrafter"/>
</dbReference>
<dbReference type="PROSITE" id="PS50267">
    <property type="entry name" value="NA_NEUROTRAN_SYMP_3"/>
    <property type="match status" value="1"/>
</dbReference>
<dbReference type="Pfam" id="PF00209">
    <property type="entry name" value="SNF"/>
    <property type="match status" value="1"/>
</dbReference>
<dbReference type="SUPFAM" id="SSF161070">
    <property type="entry name" value="SNF-like"/>
    <property type="match status" value="1"/>
</dbReference>
<dbReference type="GO" id="GO:0032809">
    <property type="term" value="C:neuronal cell body membrane"/>
    <property type="evidence" value="ECO:0007669"/>
    <property type="project" value="TreeGrafter"/>
</dbReference>
<dbReference type="PANTHER" id="PTHR11616">
    <property type="entry name" value="SODIUM/CHLORIDE DEPENDENT TRANSPORTER"/>
    <property type="match status" value="1"/>
</dbReference>
<dbReference type="GO" id="GO:0015874">
    <property type="term" value="P:norepinephrine transport"/>
    <property type="evidence" value="ECO:0007669"/>
    <property type="project" value="TreeGrafter"/>
</dbReference>